<reference evidence="7 8" key="1">
    <citation type="journal article" date="2014" name="Int. J. Syst. Evol. Microbiol.">
        <title>Complete genome sequence of Corynebacterium casei LMG S-19264T (=DSM 44701T), isolated from a smear-ripened cheese.</title>
        <authorList>
            <consortium name="US DOE Joint Genome Institute (JGI-PGF)"/>
            <person name="Walter F."/>
            <person name="Albersmeier A."/>
            <person name="Kalinowski J."/>
            <person name="Ruckert C."/>
        </authorList>
    </citation>
    <scope>NUCLEOTIDE SEQUENCE [LARGE SCALE GENOMIC DNA]</scope>
    <source>
        <strain evidence="7 8">CGMCC 1.9161</strain>
    </source>
</reference>
<evidence type="ECO:0000313" key="8">
    <source>
        <dbReference type="Proteomes" id="UP000600449"/>
    </source>
</evidence>
<evidence type="ECO:0008006" key="9">
    <source>
        <dbReference type="Google" id="ProtNLM"/>
    </source>
</evidence>
<dbReference type="PANTHER" id="PTHR30086:SF20">
    <property type="entry name" value="ARGININE EXPORTER PROTEIN ARGO-RELATED"/>
    <property type="match status" value="1"/>
</dbReference>
<keyword evidence="2" id="KW-1003">Cell membrane</keyword>
<proteinExistence type="predicted"/>
<dbReference type="AlphaFoldDB" id="A0A917Q8F7"/>
<dbReference type="Proteomes" id="UP000600449">
    <property type="component" value="Unassembled WGS sequence"/>
</dbReference>
<dbReference type="Pfam" id="PF01810">
    <property type="entry name" value="LysE"/>
    <property type="match status" value="1"/>
</dbReference>
<evidence type="ECO:0000256" key="5">
    <source>
        <dbReference type="ARBA" id="ARBA00023136"/>
    </source>
</evidence>
<dbReference type="GO" id="GO:0005886">
    <property type="term" value="C:plasma membrane"/>
    <property type="evidence" value="ECO:0007669"/>
    <property type="project" value="UniProtKB-SubCell"/>
</dbReference>
<keyword evidence="4 6" id="KW-1133">Transmembrane helix</keyword>
<sequence length="77" mass="8357">MATLGLRVLLTSYPNLYAAMQYASAAYLIWLGGKILLGAVRKTYGKPASADLDRLTAWEAVRAGFVTNMTNPKSVAY</sequence>
<dbReference type="EMBL" id="BMMF01000005">
    <property type="protein sequence ID" value="GGK34907.1"/>
    <property type="molecule type" value="Genomic_DNA"/>
</dbReference>
<evidence type="ECO:0000256" key="4">
    <source>
        <dbReference type="ARBA" id="ARBA00022989"/>
    </source>
</evidence>
<feature type="transmembrane region" description="Helical" evidence="6">
    <location>
        <begin position="16"/>
        <end position="37"/>
    </location>
</feature>
<keyword evidence="8" id="KW-1185">Reference proteome</keyword>
<accession>A0A917Q8F7</accession>
<evidence type="ECO:0000256" key="1">
    <source>
        <dbReference type="ARBA" id="ARBA00004651"/>
    </source>
</evidence>
<evidence type="ECO:0000256" key="2">
    <source>
        <dbReference type="ARBA" id="ARBA00022475"/>
    </source>
</evidence>
<keyword evidence="3 6" id="KW-0812">Transmembrane</keyword>
<dbReference type="PANTHER" id="PTHR30086">
    <property type="entry name" value="ARGININE EXPORTER PROTEIN ARGO"/>
    <property type="match status" value="1"/>
</dbReference>
<gene>
    <name evidence="7" type="ORF">GCM10011322_22130</name>
</gene>
<keyword evidence="5 6" id="KW-0472">Membrane</keyword>
<evidence type="ECO:0000256" key="3">
    <source>
        <dbReference type="ARBA" id="ARBA00022692"/>
    </source>
</evidence>
<dbReference type="GO" id="GO:0015171">
    <property type="term" value="F:amino acid transmembrane transporter activity"/>
    <property type="evidence" value="ECO:0007669"/>
    <property type="project" value="TreeGrafter"/>
</dbReference>
<organism evidence="7 8">
    <name type="scientific">Salinarimonas ramus</name>
    <dbReference type="NCBI Taxonomy" id="690164"/>
    <lineage>
        <taxon>Bacteria</taxon>
        <taxon>Pseudomonadati</taxon>
        <taxon>Pseudomonadota</taxon>
        <taxon>Alphaproteobacteria</taxon>
        <taxon>Hyphomicrobiales</taxon>
        <taxon>Salinarimonadaceae</taxon>
        <taxon>Salinarimonas</taxon>
    </lineage>
</organism>
<evidence type="ECO:0000256" key="6">
    <source>
        <dbReference type="SAM" id="Phobius"/>
    </source>
</evidence>
<comment type="subcellular location">
    <subcellularLocation>
        <location evidence="1">Cell membrane</location>
        <topology evidence="1">Multi-pass membrane protein</topology>
    </subcellularLocation>
</comment>
<protein>
    <recommendedName>
        <fullName evidence="9">LysE type translocator</fullName>
    </recommendedName>
</protein>
<dbReference type="InterPro" id="IPR001123">
    <property type="entry name" value="LeuE-type"/>
</dbReference>
<comment type="caution">
    <text evidence="7">The sequence shown here is derived from an EMBL/GenBank/DDBJ whole genome shotgun (WGS) entry which is preliminary data.</text>
</comment>
<name>A0A917Q8F7_9HYPH</name>
<evidence type="ECO:0000313" key="7">
    <source>
        <dbReference type="EMBL" id="GGK34907.1"/>
    </source>
</evidence>